<gene>
    <name evidence="3" type="ORF">A4R35_04475</name>
</gene>
<reference evidence="3 4" key="1">
    <citation type="submission" date="2016-08" db="EMBL/GenBank/DDBJ databases">
        <title>Analysis of Carbohydrate Active Enzymes in Thermogemmatispora T81 Reveals Carbohydrate Degradation Ability.</title>
        <authorList>
            <person name="Tomazini A."/>
            <person name="Lal S."/>
            <person name="Stott M."/>
            <person name="Henrissat B."/>
            <person name="Polikarpov I."/>
            <person name="Sparling R."/>
            <person name="Levin D.B."/>
        </authorList>
    </citation>
    <scope>NUCLEOTIDE SEQUENCE [LARGE SCALE GENOMIC DNA]</scope>
    <source>
        <strain evidence="3 4">T81</strain>
    </source>
</reference>
<organism evidence="3 4">
    <name type="scientific">Thermogemmatispora tikiterensis</name>
    <dbReference type="NCBI Taxonomy" id="1825093"/>
    <lineage>
        <taxon>Bacteria</taxon>
        <taxon>Bacillati</taxon>
        <taxon>Chloroflexota</taxon>
        <taxon>Ktedonobacteria</taxon>
        <taxon>Thermogemmatisporales</taxon>
        <taxon>Thermogemmatisporaceae</taxon>
        <taxon>Thermogemmatispora</taxon>
    </lineage>
</organism>
<proteinExistence type="predicted"/>
<evidence type="ECO:0000313" key="4">
    <source>
        <dbReference type="Proteomes" id="UP000248706"/>
    </source>
</evidence>
<dbReference type="OrthoDB" id="9807210at2"/>
<dbReference type="Gene3D" id="2.30.40.10">
    <property type="entry name" value="Urease, subunit C, domain 1"/>
    <property type="match status" value="1"/>
</dbReference>
<dbReference type="CDD" id="cd01298">
    <property type="entry name" value="ATZ_TRZ_like"/>
    <property type="match status" value="1"/>
</dbReference>
<dbReference type="Proteomes" id="UP000248706">
    <property type="component" value="Unassembled WGS sequence"/>
</dbReference>
<keyword evidence="1 3" id="KW-0378">Hydrolase</keyword>
<dbReference type="AlphaFoldDB" id="A0A328VGA8"/>
<dbReference type="EMBL" id="MCIF01000002">
    <property type="protein sequence ID" value="RAQ94780.1"/>
    <property type="molecule type" value="Genomic_DNA"/>
</dbReference>
<dbReference type="GO" id="GO:0016810">
    <property type="term" value="F:hydrolase activity, acting on carbon-nitrogen (but not peptide) bonds"/>
    <property type="evidence" value="ECO:0007669"/>
    <property type="project" value="InterPro"/>
</dbReference>
<dbReference type="InterPro" id="IPR050287">
    <property type="entry name" value="MTA/SAH_deaminase"/>
</dbReference>
<comment type="caution">
    <text evidence="3">The sequence shown here is derived from an EMBL/GenBank/DDBJ whole genome shotgun (WGS) entry which is preliminary data.</text>
</comment>
<name>A0A328VGA8_9CHLR</name>
<dbReference type="RefSeq" id="WP_112426954.1">
    <property type="nucleotide sequence ID" value="NZ_MCIF01000002.1"/>
</dbReference>
<dbReference type="PANTHER" id="PTHR43794:SF11">
    <property type="entry name" value="AMIDOHYDROLASE-RELATED DOMAIN-CONTAINING PROTEIN"/>
    <property type="match status" value="1"/>
</dbReference>
<accession>A0A328VGA8</accession>
<evidence type="ECO:0000256" key="1">
    <source>
        <dbReference type="ARBA" id="ARBA00022801"/>
    </source>
</evidence>
<evidence type="ECO:0000259" key="2">
    <source>
        <dbReference type="Pfam" id="PF01979"/>
    </source>
</evidence>
<evidence type="ECO:0000313" key="3">
    <source>
        <dbReference type="EMBL" id="RAQ94780.1"/>
    </source>
</evidence>
<dbReference type="InterPro" id="IPR006680">
    <property type="entry name" value="Amidohydro-rel"/>
</dbReference>
<feature type="domain" description="Amidohydrolase-related" evidence="2">
    <location>
        <begin position="63"/>
        <end position="433"/>
    </location>
</feature>
<keyword evidence="4" id="KW-1185">Reference proteome</keyword>
<dbReference type="InterPro" id="IPR011059">
    <property type="entry name" value="Metal-dep_hydrolase_composite"/>
</dbReference>
<dbReference type="SUPFAM" id="SSF51556">
    <property type="entry name" value="Metallo-dependent hydrolases"/>
    <property type="match status" value="1"/>
</dbReference>
<protein>
    <submittedName>
        <fullName evidence="3">Amidohydrolase</fullName>
    </submittedName>
</protein>
<dbReference type="Pfam" id="PF01979">
    <property type="entry name" value="Amidohydro_1"/>
    <property type="match status" value="1"/>
</dbReference>
<sequence>MTRILIDNVDYLLTVDQHDSVLEHASVVIEDTRIAAVGRADDIAARYSGSHFDRIIDGRRTLLMPGLVEAHVHLSEQLSRGLFPDSLTTRPWVFNWAKPFYAAVDEEAEHWSVLLACLEMIKTGTTCFLDMGSQNDAGITVQAAAQAGMRGITGRHAADVKPEVIPSYWTPEMVAHHFFRDADEALAALEVCVKRWNGYAEGRIRCWVNIEGKEPCSPELHRGARQLAEQLGVGTTYHIASSIEEARVSEQKYGLWPVERLERIGALGPNLVLAHVVAIKDHEIDLLARWGTKVAFCPGTSLKIAKGATRIGKYPEMLAAGVTVALGCDGVSAAGALDMTRQLYLAAGLFKDARMDAAMIPARQAIRMATIDGARALLWDDEIGSVEVGKRADLIFFDLNQVEWVPCNDPVQTLVYAASGSSVKHSIINGTLVMENRRVLTFDESEVIEQARRLTERVVARSGLKRSQIPITTSLYD</sequence>
<dbReference type="PANTHER" id="PTHR43794">
    <property type="entry name" value="AMINOHYDROLASE SSNA-RELATED"/>
    <property type="match status" value="1"/>
</dbReference>
<dbReference type="Gene3D" id="3.20.20.140">
    <property type="entry name" value="Metal-dependent hydrolases"/>
    <property type="match status" value="1"/>
</dbReference>
<dbReference type="SUPFAM" id="SSF51338">
    <property type="entry name" value="Composite domain of metallo-dependent hydrolases"/>
    <property type="match status" value="2"/>
</dbReference>
<dbReference type="InterPro" id="IPR032466">
    <property type="entry name" value="Metal_Hydrolase"/>
</dbReference>